<accession>A0A5B0EFG1</accession>
<keyword evidence="1" id="KW-1133">Transmembrane helix</keyword>
<dbReference type="EMBL" id="VOBL01000006">
    <property type="protein sequence ID" value="KAA0977643.1"/>
    <property type="molecule type" value="Genomic_DNA"/>
</dbReference>
<reference evidence="2 3" key="1">
    <citation type="submission" date="2019-07" db="EMBL/GenBank/DDBJ databases">
        <title>Analysis of the biochemical properties, biological activity and biotechnological potential of siderophores and biosurfactants produced by Antarctic psychrotolerant bacteria.</title>
        <authorList>
            <person name="Styczynski M."/>
            <person name="Krucon T."/>
            <person name="Decewicz P."/>
            <person name="Dziewit L."/>
        </authorList>
    </citation>
    <scope>NUCLEOTIDE SEQUENCE [LARGE SCALE GENOMIC DNA]</scope>
    <source>
        <strain evidence="2 3">ANT_H27</strain>
    </source>
</reference>
<sequence>MRQSTPPISAKTLRTASIIILAFAVALVLFGQTMFQTGSKPATTAKDLQTSGLPGTVVDARVSVGSNQSGNLSALTVELTFTASDGQEHVMETNHFPRFRPKINSKHGWADEFPTKDQIIAQPVTYRLGEHPAVELTSNLPELAAEGWSFPNYLGLALMVLGGGTAIGGVMSLRRAIRRIKATDGR</sequence>
<proteinExistence type="predicted"/>
<dbReference type="RefSeq" id="WP_149619297.1">
    <property type="nucleotide sequence ID" value="NZ_VOBL01000006.1"/>
</dbReference>
<dbReference type="AlphaFoldDB" id="A0A5B0EFG1"/>
<evidence type="ECO:0000313" key="2">
    <source>
        <dbReference type="EMBL" id="KAA0977643.1"/>
    </source>
</evidence>
<feature type="transmembrane region" description="Helical" evidence="1">
    <location>
        <begin position="12"/>
        <end position="31"/>
    </location>
</feature>
<dbReference type="Proteomes" id="UP000323856">
    <property type="component" value="Unassembled WGS sequence"/>
</dbReference>
<keyword evidence="1" id="KW-0472">Membrane</keyword>
<feature type="transmembrane region" description="Helical" evidence="1">
    <location>
        <begin position="153"/>
        <end position="173"/>
    </location>
</feature>
<organism evidence="2 3">
    <name type="scientific">Paeniglutamicibacter gangotriensis</name>
    <dbReference type="NCBI Taxonomy" id="254787"/>
    <lineage>
        <taxon>Bacteria</taxon>
        <taxon>Bacillati</taxon>
        <taxon>Actinomycetota</taxon>
        <taxon>Actinomycetes</taxon>
        <taxon>Micrococcales</taxon>
        <taxon>Micrococcaceae</taxon>
        <taxon>Paeniglutamicibacter</taxon>
    </lineage>
</organism>
<dbReference type="OrthoDB" id="4946656at2"/>
<name>A0A5B0EFG1_9MICC</name>
<gene>
    <name evidence="2" type="ORF">FQ154_08050</name>
</gene>
<evidence type="ECO:0000256" key="1">
    <source>
        <dbReference type="SAM" id="Phobius"/>
    </source>
</evidence>
<comment type="caution">
    <text evidence="2">The sequence shown here is derived from an EMBL/GenBank/DDBJ whole genome shotgun (WGS) entry which is preliminary data.</text>
</comment>
<protein>
    <submittedName>
        <fullName evidence="2">Uncharacterized protein</fullName>
    </submittedName>
</protein>
<keyword evidence="1" id="KW-0812">Transmembrane</keyword>
<evidence type="ECO:0000313" key="3">
    <source>
        <dbReference type="Proteomes" id="UP000323856"/>
    </source>
</evidence>